<dbReference type="Proteomes" id="UP001189429">
    <property type="component" value="Unassembled WGS sequence"/>
</dbReference>
<organism evidence="1 2">
    <name type="scientific">Prorocentrum cordatum</name>
    <dbReference type="NCBI Taxonomy" id="2364126"/>
    <lineage>
        <taxon>Eukaryota</taxon>
        <taxon>Sar</taxon>
        <taxon>Alveolata</taxon>
        <taxon>Dinophyceae</taxon>
        <taxon>Prorocentrales</taxon>
        <taxon>Prorocentraceae</taxon>
        <taxon>Prorocentrum</taxon>
    </lineage>
</organism>
<keyword evidence="2" id="KW-1185">Reference proteome</keyword>
<evidence type="ECO:0000313" key="1">
    <source>
        <dbReference type="EMBL" id="CAK0827779.1"/>
    </source>
</evidence>
<sequence length="114" mass="12450">MGDGDPSIRTQTRDPASTRPLTFSKTVNQIIAAALAAPLARASTDLFCGIQQGFVPGRQGLEHIIDVDSVRAILSEVEFEQECGACCFDMKTAFPSLHVHWIEHVLEKIGVPSW</sequence>
<name>A0ABN9S7E1_9DINO</name>
<protein>
    <recommendedName>
        <fullName evidence="3">Reverse transcriptase domain-containing protein</fullName>
    </recommendedName>
</protein>
<evidence type="ECO:0008006" key="3">
    <source>
        <dbReference type="Google" id="ProtNLM"/>
    </source>
</evidence>
<accession>A0ABN9S7E1</accession>
<dbReference type="EMBL" id="CAUYUJ010009826">
    <property type="protein sequence ID" value="CAK0827779.1"/>
    <property type="molecule type" value="Genomic_DNA"/>
</dbReference>
<reference evidence="1" key="1">
    <citation type="submission" date="2023-10" db="EMBL/GenBank/DDBJ databases">
        <authorList>
            <person name="Chen Y."/>
            <person name="Shah S."/>
            <person name="Dougan E. K."/>
            <person name="Thang M."/>
            <person name="Chan C."/>
        </authorList>
    </citation>
    <scope>NUCLEOTIDE SEQUENCE [LARGE SCALE GENOMIC DNA]</scope>
</reference>
<evidence type="ECO:0000313" key="2">
    <source>
        <dbReference type="Proteomes" id="UP001189429"/>
    </source>
</evidence>
<gene>
    <name evidence="1" type="ORF">PCOR1329_LOCUS27226</name>
</gene>
<proteinExistence type="predicted"/>
<comment type="caution">
    <text evidence="1">The sequence shown here is derived from an EMBL/GenBank/DDBJ whole genome shotgun (WGS) entry which is preliminary data.</text>
</comment>